<gene>
    <name evidence="1" type="ORF">PanWU01x14_221210</name>
</gene>
<dbReference type="Proteomes" id="UP000237105">
    <property type="component" value="Unassembled WGS sequence"/>
</dbReference>
<reference evidence="2" key="1">
    <citation type="submission" date="2016-06" db="EMBL/GenBank/DDBJ databases">
        <title>Parallel loss of symbiosis genes in relatives of nitrogen-fixing non-legume Parasponia.</title>
        <authorList>
            <person name="Van Velzen R."/>
            <person name="Holmer R."/>
            <person name="Bu F."/>
            <person name="Rutten L."/>
            <person name="Van Zeijl A."/>
            <person name="Liu W."/>
            <person name="Santuari L."/>
            <person name="Cao Q."/>
            <person name="Sharma T."/>
            <person name="Shen D."/>
            <person name="Roswanjaya Y."/>
            <person name="Wardhani T."/>
            <person name="Kalhor M.S."/>
            <person name="Jansen J."/>
            <person name="Van den Hoogen J."/>
            <person name="Gungor B."/>
            <person name="Hartog M."/>
            <person name="Hontelez J."/>
            <person name="Verver J."/>
            <person name="Yang W.-C."/>
            <person name="Schijlen E."/>
            <person name="Repin R."/>
            <person name="Schilthuizen M."/>
            <person name="Schranz E."/>
            <person name="Heidstra R."/>
            <person name="Miyata K."/>
            <person name="Fedorova E."/>
            <person name="Kohlen W."/>
            <person name="Bisseling T."/>
            <person name="Smit S."/>
            <person name="Geurts R."/>
        </authorList>
    </citation>
    <scope>NUCLEOTIDE SEQUENCE [LARGE SCALE GENOMIC DNA]</scope>
    <source>
        <strain evidence="2">cv. WU1-14</strain>
    </source>
</reference>
<comment type="caution">
    <text evidence="1">The sequence shown here is derived from an EMBL/GenBank/DDBJ whole genome shotgun (WGS) entry which is preliminary data.</text>
</comment>
<evidence type="ECO:0000313" key="1">
    <source>
        <dbReference type="EMBL" id="PON50749.1"/>
    </source>
</evidence>
<sequence length="123" mass="14067">MITPVKVIANLDPIKHMLQRPILTRRYAKWMLMLSELDITVEKPKAIKSQLLVDLLKYAKSLEAKQEVMLAKDGEVQWVLYFDRTSTKNESSAGIVISNNQGEISIRLLSPSFAPIMRQKIKL</sequence>
<proteinExistence type="predicted"/>
<name>A0A2P5BPM8_PARAD</name>
<evidence type="ECO:0000313" key="2">
    <source>
        <dbReference type="Proteomes" id="UP000237105"/>
    </source>
</evidence>
<dbReference type="OrthoDB" id="1165617at2759"/>
<protein>
    <submittedName>
        <fullName evidence="1">Uncharacterized protein</fullName>
    </submittedName>
</protein>
<dbReference type="EMBL" id="JXTB01000242">
    <property type="protein sequence ID" value="PON50749.1"/>
    <property type="molecule type" value="Genomic_DNA"/>
</dbReference>
<dbReference type="PANTHER" id="PTHR48475:SF1">
    <property type="entry name" value="RNASE H TYPE-1 DOMAIN-CONTAINING PROTEIN"/>
    <property type="match status" value="1"/>
</dbReference>
<dbReference type="PANTHER" id="PTHR48475">
    <property type="entry name" value="RIBONUCLEASE H"/>
    <property type="match status" value="1"/>
</dbReference>
<dbReference type="AlphaFoldDB" id="A0A2P5BPM8"/>
<accession>A0A2P5BPM8</accession>
<keyword evidence="2" id="KW-1185">Reference proteome</keyword>
<organism evidence="1 2">
    <name type="scientific">Parasponia andersonii</name>
    <name type="common">Sponia andersonii</name>
    <dbReference type="NCBI Taxonomy" id="3476"/>
    <lineage>
        <taxon>Eukaryota</taxon>
        <taxon>Viridiplantae</taxon>
        <taxon>Streptophyta</taxon>
        <taxon>Embryophyta</taxon>
        <taxon>Tracheophyta</taxon>
        <taxon>Spermatophyta</taxon>
        <taxon>Magnoliopsida</taxon>
        <taxon>eudicotyledons</taxon>
        <taxon>Gunneridae</taxon>
        <taxon>Pentapetalae</taxon>
        <taxon>rosids</taxon>
        <taxon>fabids</taxon>
        <taxon>Rosales</taxon>
        <taxon>Cannabaceae</taxon>
        <taxon>Parasponia</taxon>
    </lineage>
</organism>